<keyword evidence="4" id="KW-1185">Reference proteome</keyword>
<organism evidence="2">
    <name type="scientific">Gaeumannomyces tritici (strain R3-111a-1)</name>
    <name type="common">Wheat and barley take-all root rot fungus</name>
    <name type="synonym">Gaeumannomyces graminis var. tritici</name>
    <dbReference type="NCBI Taxonomy" id="644352"/>
    <lineage>
        <taxon>Eukaryota</taxon>
        <taxon>Fungi</taxon>
        <taxon>Dikarya</taxon>
        <taxon>Ascomycota</taxon>
        <taxon>Pezizomycotina</taxon>
        <taxon>Sordariomycetes</taxon>
        <taxon>Sordariomycetidae</taxon>
        <taxon>Magnaporthales</taxon>
        <taxon>Magnaporthaceae</taxon>
        <taxon>Gaeumannomyces</taxon>
    </lineage>
</organism>
<dbReference type="InterPro" id="IPR021122">
    <property type="entry name" value="RNA_ligase_dom_REL/Rnl2"/>
</dbReference>
<evidence type="ECO:0000313" key="4">
    <source>
        <dbReference type="Proteomes" id="UP000006039"/>
    </source>
</evidence>
<dbReference type="OrthoDB" id="17053at2759"/>
<dbReference type="EnsemblFungi" id="EJT75788">
    <property type="protein sequence ID" value="EJT75788"/>
    <property type="gene ID" value="GGTG_05718"/>
</dbReference>
<dbReference type="GeneID" id="20346176"/>
<accession>J3NWQ6</accession>
<dbReference type="SUPFAM" id="SSF56091">
    <property type="entry name" value="DNA ligase/mRNA capping enzyme, catalytic domain"/>
    <property type="match status" value="1"/>
</dbReference>
<feature type="domain" description="RNA ligase" evidence="1">
    <location>
        <begin position="228"/>
        <end position="412"/>
    </location>
</feature>
<evidence type="ECO:0000313" key="2">
    <source>
        <dbReference type="EMBL" id="EJT75788.1"/>
    </source>
</evidence>
<name>J3NWQ6_GAET3</name>
<dbReference type="VEuPathDB" id="FungiDB:GGTG_05718"/>
<reference evidence="2" key="2">
    <citation type="submission" date="2010-07" db="EMBL/GenBank/DDBJ databases">
        <authorList>
            <consortium name="The Broad Institute Genome Sequencing Platform"/>
            <consortium name="Broad Institute Genome Sequencing Center for Infectious Disease"/>
            <person name="Ma L.-J."/>
            <person name="Dead R."/>
            <person name="Young S."/>
            <person name="Zeng Q."/>
            <person name="Koehrsen M."/>
            <person name="Alvarado L."/>
            <person name="Berlin A."/>
            <person name="Chapman S.B."/>
            <person name="Chen Z."/>
            <person name="Freedman E."/>
            <person name="Gellesch M."/>
            <person name="Goldberg J."/>
            <person name="Griggs A."/>
            <person name="Gujja S."/>
            <person name="Heilman E.R."/>
            <person name="Heiman D."/>
            <person name="Hepburn T."/>
            <person name="Howarth C."/>
            <person name="Jen D."/>
            <person name="Larson L."/>
            <person name="Mehta T."/>
            <person name="Neiman D."/>
            <person name="Pearson M."/>
            <person name="Roberts A."/>
            <person name="Saif S."/>
            <person name="Shea T."/>
            <person name="Shenoy N."/>
            <person name="Sisk P."/>
            <person name="Stolte C."/>
            <person name="Sykes S."/>
            <person name="Walk T."/>
            <person name="White J."/>
            <person name="Yandava C."/>
            <person name="Haas B."/>
            <person name="Nusbaum C."/>
            <person name="Birren B."/>
        </authorList>
    </citation>
    <scope>NUCLEOTIDE SEQUENCE</scope>
    <source>
        <strain evidence="2">R3-111a-1</strain>
    </source>
</reference>
<reference evidence="2" key="3">
    <citation type="submission" date="2010-09" db="EMBL/GenBank/DDBJ databases">
        <title>Annotation of Gaeumannomyces graminis var. tritici R3-111a-1.</title>
        <authorList>
            <consortium name="The Broad Institute Genome Sequencing Platform"/>
            <person name="Ma L.-J."/>
            <person name="Dead R."/>
            <person name="Young S.K."/>
            <person name="Zeng Q."/>
            <person name="Gargeya S."/>
            <person name="Fitzgerald M."/>
            <person name="Haas B."/>
            <person name="Abouelleil A."/>
            <person name="Alvarado L."/>
            <person name="Arachchi H.M."/>
            <person name="Berlin A."/>
            <person name="Brown A."/>
            <person name="Chapman S.B."/>
            <person name="Chen Z."/>
            <person name="Dunbar C."/>
            <person name="Freedman E."/>
            <person name="Gearin G."/>
            <person name="Gellesch M."/>
            <person name="Goldberg J."/>
            <person name="Griggs A."/>
            <person name="Gujja S."/>
            <person name="Heiman D."/>
            <person name="Howarth C."/>
            <person name="Larson L."/>
            <person name="Lui A."/>
            <person name="MacDonald P.J.P."/>
            <person name="Mehta T."/>
            <person name="Montmayeur A."/>
            <person name="Murphy C."/>
            <person name="Neiman D."/>
            <person name="Pearson M."/>
            <person name="Priest M."/>
            <person name="Roberts A."/>
            <person name="Saif S."/>
            <person name="Shea T."/>
            <person name="Shenoy N."/>
            <person name="Sisk P."/>
            <person name="Stolte C."/>
            <person name="Sykes S."/>
            <person name="Yandava C."/>
            <person name="Wortman J."/>
            <person name="Nusbaum C."/>
            <person name="Birren B."/>
        </authorList>
    </citation>
    <scope>NUCLEOTIDE SEQUENCE</scope>
    <source>
        <strain evidence="2">R3-111a-1</strain>
    </source>
</reference>
<dbReference type="Proteomes" id="UP000006039">
    <property type="component" value="Unassembled WGS sequence"/>
</dbReference>
<gene>
    <name evidence="3" type="primary">20346176</name>
    <name evidence="2" type="ORF">GGTG_05718</name>
</gene>
<dbReference type="EMBL" id="GL385397">
    <property type="protein sequence ID" value="EJT75788.1"/>
    <property type="molecule type" value="Genomic_DNA"/>
</dbReference>
<dbReference type="AlphaFoldDB" id="J3NWQ6"/>
<reference evidence="3" key="5">
    <citation type="submission" date="2018-04" db="UniProtKB">
        <authorList>
            <consortium name="EnsemblFungi"/>
        </authorList>
    </citation>
    <scope>IDENTIFICATION</scope>
    <source>
        <strain evidence="3">R3-111a-1</strain>
    </source>
</reference>
<reference evidence="3" key="4">
    <citation type="journal article" date="2015" name="G3 (Bethesda)">
        <title>Genome sequences of three phytopathogenic species of the Magnaporthaceae family of fungi.</title>
        <authorList>
            <person name="Okagaki L.H."/>
            <person name="Nunes C.C."/>
            <person name="Sailsbery J."/>
            <person name="Clay B."/>
            <person name="Brown D."/>
            <person name="John T."/>
            <person name="Oh Y."/>
            <person name="Young N."/>
            <person name="Fitzgerald M."/>
            <person name="Haas B.J."/>
            <person name="Zeng Q."/>
            <person name="Young S."/>
            <person name="Adiconis X."/>
            <person name="Fan L."/>
            <person name="Levin J.Z."/>
            <person name="Mitchell T.K."/>
            <person name="Okubara P.A."/>
            <person name="Farman M.L."/>
            <person name="Kohn L.M."/>
            <person name="Birren B."/>
            <person name="Ma L.-J."/>
            <person name="Dean R.A."/>
        </authorList>
    </citation>
    <scope>NUCLEOTIDE SEQUENCE</scope>
    <source>
        <strain evidence="3">R3-111a-1</strain>
    </source>
</reference>
<dbReference type="Gene3D" id="3.30.470.30">
    <property type="entry name" value="DNA ligase/mRNA capping enzyme"/>
    <property type="match status" value="1"/>
</dbReference>
<dbReference type="HOGENOM" id="CLU_061838_0_0_1"/>
<sequence>MANFPMKPALSIRELIEKYPAVGGNSDARVFLRSIISVTRIEDGRFKVECRGLDGNGLRFLARKASFKAGQIVMVFLARTFLPANAHPEFKAMNCQHNIEGEPGLKLDFHLDKDTGLFCDGIVRPVTAFPPVVYAINSMTQALGVDPAACSLADPAGGDALTYGIQLLAADDLNYNVSFEKMLGVKRWSHSATKVSMGPCPGFYRRAQISRLVQCPNLFIKPKYKSLTYQVTEKIDGSTMAVYFIGKNSPFFKALNPLPKYPGPHMDLSNGRVGVCSMKIELPQTDTCPFWRAALRYNLPDLLNAQNQDFIIQGELAGDGVNKNRRGYPKGEVDLWVFDIFEPRIEGNWVRGDKVVSWCKNNKVQHVPVRGASVKLQLAFKNACQIQELADREPGEGLVFQCNEETSRRFKVHSRGYLAKYGLE</sequence>
<dbReference type="RefSeq" id="XP_009221788.1">
    <property type="nucleotide sequence ID" value="XM_009223524.1"/>
</dbReference>
<evidence type="ECO:0000259" key="1">
    <source>
        <dbReference type="Pfam" id="PF09414"/>
    </source>
</evidence>
<evidence type="ECO:0000313" key="3">
    <source>
        <dbReference type="EnsemblFungi" id="EJT75788"/>
    </source>
</evidence>
<dbReference type="Pfam" id="PF09414">
    <property type="entry name" value="RNA_ligase"/>
    <property type="match status" value="1"/>
</dbReference>
<dbReference type="eggNOG" id="ENOG502RXHP">
    <property type="taxonomic scope" value="Eukaryota"/>
</dbReference>
<protein>
    <recommendedName>
        <fullName evidence="1">RNA ligase domain-containing protein</fullName>
    </recommendedName>
</protein>
<proteinExistence type="predicted"/>
<reference evidence="4" key="1">
    <citation type="submission" date="2010-07" db="EMBL/GenBank/DDBJ databases">
        <title>The genome sequence of Gaeumannomyces graminis var. tritici strain R3-111a-1.</title>
        <authorList>
            <consortium name="The Broad Institute Genome Sequencing Platform"/>
            <person name="Ma L.-J."/>
            <person name="Dead R."/>
            <person name="Young S."/>
            <person name="Zeng Q."/>
            <person name="Koehrsen M."/>
            <person name="Alvarado L."/>
            <person name="Berlin A."/>
            <person name="Chapman S.B."/>
            <person name="Chen Z."/>
            <person name="Freedman E."/>
            <person name="Gellesch M."/>
            <person name="Goldberg J."/>
            <person name="Griggs A."/>
            <person name="Gujja S."/>
            <person name="Heilman E.R."/>
            <person name="Heiman D."/>
            <person name="Hepburn T."/>
            <person name="Howarth C."/>
            <person name="Jen D."/>
            <person name="Larson L."/>
            <person name="Mehta T."/>
            <person name="Neiman D."/>
            <person name="Pearson M."/>
            <person name="Roberts A."/>
            <person name="Saif S."/>
            <person name="Shea T."/>
            <person name="Shenoy N."/>
            <person name="Sisk P."/>
            <person name="Stolte C."/>
            <person name="Sykes S."/>
            <person name="Walk T."/>
            <person name="White J."/>
            <person name="Yandava C."/>
            <person name="Haas B."/>
            <person name="Nusbaum C."/>
            <person name="Birren B."/>
        </authorList>
    </citation>
    <scope>NUCLEOTIDE SEQUENCE [LARGE SCALE GENOMIC DNA]</scope>
    <source>
        <strain evidence="4">R3-111a-1</strain>
    </source>
</reference>